<dbReference type="EMBL" id="JBHSQO010000006">
    <property type="protein sequence ID" value="MFC6089437.1"/>
    <property type="molecule type" value="Genomic_DNA"/>
</dbReference>
<proteinExistence type="predicted"/>
<feature type="region of interest" description="Disordered" evidence="1">
    <location>
        <begin position="1"/>
        <end position="22"/>
    </location>
</feature>
<keyword evidence="3" id="KW-1185">Reference proteome</keyword>
<protein>
    <submittedName>
        <fullName evidence="2">Uncharacterized protein</fullName>
    </submittedName>
</protein>
<dbReference type="Proteomes" id="UP001596220">
    <property type="component" value="Unassembled WGS sequence"/>
</dbReference>
<organism evidence="2 3">
    <name type="scientific">Saccharothrix lopnurensis</name>
    <dbReference type="NCBI Taxonomy" id="1670621"/>
    <lineage>
        <taxon>Bacteria</taxon>
        <taxon>Bacillati</taxon>
        <taxon>Actinomycetota</taxon>
        <taxon>Actinomycetes</taxon>
        <taxon>Pseudonocardiales</taxon>
        <taxon>Pseudonocardiaceae</taxon>
        <taxon>Saccharothrix</taxon>
    </lineage>
</organism>
<reference evidence="3" key="1">
    <citation type="journal article" date="2019" name="Int. J. Syst. Evol. Microbiol.">
        <title>The Global Catalogue of Microorganisms (GCM) 10K type strain sequencing project: providing services to taxonomists for standard genome sequencing and annotation.</title>
        <authorList>
            <consortium name="The Broad Institute Genomics Platform"/>
            <consortium name="The Broad Institute Genome Sequencing Center for Infectious Disease"/>
            <person name="Wu L."/>
            <person name="Ma J."/>
        </authorList>
    </citation>
    <scope>NUCLEOTIDE SEQUENCE [LARGE SCALE GENOMIC DNA]</scope>
    <source>
        <strain evidence="3">CGMCC 4.7246</strain>
    </source>
</reference>
<dbReference type="RefSeq" id="WP_380634608.1">
    <property type="nucleotide sequence ID" value="NZ_JBHSQO010000006.1"/>
</dbReference>
<comment type="caution">
    <text evidence="2">The sequence shown here is derived from an EMBL/GenBank/DDBJ whole genome shotgun (WGS) entry which is preliminary data.</text>
</comment>
<accession>A0ABW1P419</accession>
<name>A0ABW1P419_9PSEU</name>
<evidence type="ECO:0000256" key="1">
    <source>
        <dbReference type="SAM" id="MobiDB-lite"/>
    </source>
</evidence>
<evidence type="ECO:0000313" key="3">
    <source>
        <dbReference type="Proteomes" id="UP001596220"/>
    </source>
</evidence>
<gene>
    <name evidence="2" type="ORF">ACFP3R_09170</name>
</gene>
<sequence>MGRSSRPARPTSDPAAHPCPGGCGEQVPKRLLACRSCWWLLPAGLREEVMRLARTGPRVAHLGAVGDALLWYRANVRDGDLVDLVDGGPVDGQAGQVAR</sequence>
<evidence type="ECO:0000313" key="2">
    <source>
        <dbReference type="EMBL" id="MFC6089437.1"/>
    </source>
</evidence>